<dbReference type="InterPro" id="IPR047710">
    <property type="entry name" value="Transpos_IS5-like"/>
</dbReference>
<accession>A0A829GCV6</accession>
<evidence type="ECO:0000259" key="2">
    <source>
        <dbReference type="Pfam" id="PF05598"/>
    </source>
</evidence>
<organism evidence="4 5">
    <name type="scientific">Lacticaseibacillus paracasei subsp. paracasei Lpp123</name>
    <dbReference type="NCBI Taxonomy" id="1256201"/>
    <lineage>
        <taxon>Bacteria</taxon>
        <taxon>Bacillati</taxon>
        <taxon>Bacillota</taxon>
        <taxon>Bacilli</taxon>
        <taxon>Lactobacillales</taxon>
        <taxon>Lactobacillaceae</taxon>
        <taxon>Lacticaseibacillus</taxon>
    </lineage>
</organism>
<dbReference type="NCBIfam" id="NF033578">
    <property type="entry name" value="transpos_IS5_1"/>
    <property type="match status" value="1"/>
</dbReference>
<dbReference type="Pfam" id="PF13586">
    <property type="entry name" value="DDE_Tnp_1_2"/>
    <property type="match status" value="1"/>
</dbReference>
<dbReference type="PANTHER" id="PTHR33803:SF3">
    <property type="entry name" value="BLL1974 PROTEIN"/>
    <property type="match status" value="1"/>
</dbReference>
<reference evidence="4 5" key="1">
    <citation type="journal article" date="2013" name="PLoS ONE">
        <title>Lactobacillus paracasei comparative genomics: towards species pan-genome definition and exploitation of diversity.</title>
        <authorList>
            <person name="Smokvina T."/>
            <person name="Wels M."/>
            <person name="Polka J."/>
            <person name="Chervaux C."/>
            <person name="Brisse S."/>
            <person name="Boekhorst J."/>
            <person name="van Hylckama Vlieg J.E."/>
            <person name="Siezen R.J."/>
        </authorList>
    </citation>
    <scope>NUCLEOTIDE SEQUENCE [LARGE SCALE GENOMIC DNA]</scope>
    <source>
        <strain evidence="4 5">Lpp123</strain>
    </source>
</reference>
<dbReference type="PANTHER" id="PTHR33803">
    <property type="entry name" value="IS1478 TRANSPOSASE"/>
    <property type="match status" value="1"/>
</dbReference>
<evidence type="ECO:0008006" key="6">
    <source>
        <dbReference type="Google" id="ProtNLM"/>
    </source>
</evidence>
<proteinExistence type="predicted"/>
<protein>
    <recommendedName>
        <fullName evidence="6">Transposase</fullName>
    </recommendedName>
</protein>
<dbReference type="InterPro" id="IPR025668">
    <property type="entry name" value="Tnp_DDE_dom"/>
</dbReference>
<feature type="domain" description="Transposase DDE" evidence="3">
    <location>
        <begin position="345"/>
        <end position="434"/>
    </location>
</feature>
<evidence type="ECO:0000256" key="1">
    <source>
        <dbReference type="SAM" id="MobiDB-lite"/>
    </source>
</evidence>
<sequence length="467" mass="53912">MYASKVVQLSIEAFGEANGVKLSPDNRWVQAATLIPWPELEEAYKTVFPSNKGRAGKPFRLLFGAHLIKTREGLSDRELVDAIRDVPAYQFFMGLPEYQPRRPFVPSAMAHFRKRIAPIAELLENIIGDWTRKQLVGSVDDKVVILDATVTPVNIKYPQDYVLLGQARRNTEAMVTDLAHKLEVPIPRTYRREAERNYVHFTKHPKRTRKATRGMVKSQLQYLRRNLRYIHEFQDQGGQLTSKQTQRLEVIETLYEQQDYMYRNNTHSVERRIISLSQPFVRPIKRGKAKPRNGTEFGPKVDVSIIDGVVGIERFSFDNFNENQDFEDALYHYHDVHGEFPDMALVDKLYRTRENLRIAKNLGVKVCGPKLGRQPKYPDEASERKAKKEAREAENTRGEIERNFALMKLKHGLGLVRAKTVETITTTVFTAMITANIDAVLRLFSLPFVLYVRYEGQILKIEYNDSI</sequence>
<dbReference type="EMBL" id="ANJW01000829">
    <property type="protein sequence ID" value="EPC49774.1"/>
    <property type="molecule type" value="Genomic_DNA"/>
</dbReference>
<dbReference type="InterPro" id="IPR008490">
    <property type="entry name" value="Transposase_InsH_N"/>
</dbReference>
<dbReference type="Proteomes" id="UP000014316">
    <property type="component" value="Unassembled WGS sequence"/>
</dbReference>
<feature type="domain" description="Transposase InsH N-terminal" evidence="2">
    <location>
        <begin position="22"/>
        <end position="115"/>
    </location>
</feature>
<dbReference type="AlphaFoldDB" id="A0A829GCV6"/>
<evidence type="ECO:0000259" key="3">
    <source>
        <dbReference type="Pfam" id="PF13586"/>
    </source>
</evidence>
<evidence type="ECO:0000313" key="4">
    <source>
        <dbReference type="EMBL" id="EPC49774.1"/>
    </source>
</evidence>
<feature type="compositionally biased region" description="Basic and acidic residues" evidence="1">
    <location>
        <begin position="376"/>
        <end position="395"/>
    </location>
</feature>
<feature type="region of interest" description="Disordered" evidence="1">
    <location>
        <begin position="373"/>
        <end position="395"/>
    </location>
</feature>
<dbReference type="Pfam" id="PF05598">
    <property type="entry name" value="DUF772"/>
    <property type="match status" value="1"/>
</dbReference>
<comment type="caution">
    <text evidence="4">The sequence shown here is derived from an EMBL/GenBank/DDBJ whole genome shotgun (WGS) entry which is preliminary data.</text>
</comment>
<evidence type="ECO:0000313" key="5">
    <source>
        <dbReference type="Proteomes" id="UP000014316"/>
    </source>
</evidence>
<name>A0A829GCV6_LACPA</name>
<gene>
    <name evidence="4" type="ORF">Lpp123_14123</name>
</gene>